<keyword evidence="2 5" id="KW-0812">Transmembrane</keyword>
<evidence type="ECO:0008006" key="8">
    <source>
        <dbReference type="Google" id="ProtNLM"/>
    </source>
</evidence>
<name>A0A9P9Y5T4_9HYPO</name>
<dbReference type="AlphaFoldDB" id="A0A9P9Y5T4"/>
<feature type="transmembrane region" description="Helical" evidence="5">
    <location>
        <begin position="260"/>
        <end position="282"/>
    </location>
</feature>
<dbReference type="EMBL" id="JAGIXG020000005">
    <property type="protein sequence ID" value="KAI6784016.1"/>
    <property type="molecule type" value="Genomic_DNA"/>
</dbReference>
<evidence type="ECO:0000313" key="6">
    <source>
        <dbReference type="EMBL" id="KAI6784016.1"/>
    </source>
</evidence>
<dbReference type="Proteomes" id="UP001055219">
    <property type="component" value="Unassembled WGS sequence"/>
</dbReference>
<dbReference type="InterPro" id="IPR036259">
    <property type="entry name" value="MFS_trans_sf"/>
</dbReference>
<gene>
    <name evidence="6" type="ORF">J7T54_004562</name>
</gene>
<dbReference type="PANTHER" id="PTHR23502:SF64">
    <property type="entry name" value="TRANSPORTER, PUTATIVE (AFU_ORTHOLOGUE AFUA_3G11760)-RELATED"/>
    <property type="match status" value="1"/>
</dbReference>
<evidence type="ECO:0000256" key="5">
    <source>
        <dbReference type="SAM" id="Phobius"/>
    </source>
</evidence>
<evidence type="ECO:0000256" key="1">
    <source>
        <dbReference type="ARBA" id="ARBA00004141"/>
    </source>
</evidence>
<protein>
    <recommendedName>
        <fullName evidence="8">Major facilitator superfamily (MFS) profile domain-containing protein</fullName>
    </recommendedName>
</protein>
<dbReference type="GO" id="GO:0005886">
    <property type="term" value="C:plasma membrane"/>
    <property type="evidence" value="ECO:0007669"/>
    <property type="project" value="TreeGrafter"/>
</dbReference>
<dbReference type="GO" id="GO:0022857">
    <property type="term" value="F:transmembrane transporter activity"/>
    <property type="evidence" value="ECO:0007669"/>
    <property type="project" value="TreeGrafter"/>
</dbReference>
<feature type="transmembrane region" description="Helical" evidence="5">
    <location>
        <begin position="71"/>
        <end position="89"/>
    </location>
</feature>
<sequence length="292" mass="31457">MYEQTPNSLYSRYSRWRKTLSAAIVSWTGLVLQVSSTSVLSALPEIGGEHGTEGRVIALSNALNLVYGRKWTGVVAVLLTLACSIGTALSPTIASFFAFRILTALFGYVLNPRFALTSPTESGLFYLAPGIGYLTGTLFGGRWADRVVRRWVERRHGNRVPEDRVRSCLLALGIALPGCMLVYGWTVDRAVGGIAVPVIAMFLGGVSQLLCFPSLNTYCLDVLSGRGSEVMAGHPMVWYFFGAGASALVLPAVSSIGVGWFSTIAAGQMVLGAVALLFVTMYGREWRVKLMA</sequence>
<dbReference type="PANTHER" id="PTHR23502">
    <property type="entry name" value="MAJOR FACILITATOR SUPERFAMILY"/>
    <property type="match status" value="1"/>
</dbReference>
<accession>A0A9P9Y5T4</accession>
<feature type="transmembrane region" description="Helical" evidence="5">
    <location>
        <begin position="236"/>
        <end position="254"/>
    </location>
</feature>
<proteinExistence type="predicted"/>
<feature type="transmembrane region" description="Helical" evidence="5">
    <location>
        <begin position="123"/>
        <end position="144"/>
    </location>
</feature>
<reference evidence="6" key="1">
    <citation type="journal article" date="2021" name="J Fungi (Basel)">
        <title>Genomic and Metabolomic Analyses of the Marine Fungus Emericellopsis cladophorae: Insights into Saltwater Adaptability Mechanisms and Its Biosynthetic Potential.</title>
        <authorList>
            <person name="Goncalves M.F.M."/>
            <person name="Hilario S."/>
            <person name="Van de Peer Y."/>
            <person name="Esteves A.C."/>
            <person name="Alves A."/>
        </authorList>
    </citation>
    <scope>NUCLEOTIDE SEQUENCE</scope>
    <source>
        <strain evidence="6">MUM 19.33</strain>
    </source>
</reference>
<keyword evidence="7" id="KW-1185">Reference proteome</keyword>
<dbReference type="Gene3D" id="1.20.1250.20">
    <property type="entry name" value="MFS general substrate transporter like domains"/>
    <property type="match status" value="2"/>
</dbReference>
<comment type="subcellular location">
    <subcellularLocation>
        <location evidence="1">Membrane</location>
        <topology evidence="1">Multi-pass membrane protein</topology>
    </subcellularLocation>
</comment>
<reference evidence="6" key="2">
    <citation type="submission" date="2022-07" db="EMBL/GenBank/DDBJ databases">
        <authorList>
            <person name="Goncalves M.F.M."/>
            <person name="Hilario S."/>
            <person name="Van De Peer Y."/>
            <person name="Esteves A.C."/>
            <person name="Alves A."/>
        </authorList>
    </citation>
    <scope>NUCLEOTIDE SEQUENCE</scope>
    <source>
        <strain evidence="6">MUM 19.33</strain>
    </source>
</reference>
<dbReference type="OrthoDB" id="3066029at2759"/>
<dbReference type="GeneID" id="75831048"/>
<organism evidence="6 7">
    <name type="scientific">Emericellopsis cladophorae</name>
    <dbReference type="NCBI Taxonomy" id="2686198"/>
    <lineage>
        <taxon>Eukaryota</taxon>
        <taxon>Fungi</taxon>
        <taxon>Dikarya</taxon>
        <taxon>Ascomycota</taxon>
        <taxon>Pezizomycotina</taxon>
        <taxon>Sordariomycetes</taxon>
        <taxon>Hypocreomycetidae</taxon>
        <taxon>Hypocreales</taxon>
        <taxon>Bionectriaceae</taxon>
        <taxon>Emericellopsis</taxon>
    </lineage>
</organism>
<feature type="transmembrane region" description="Helical" evidence="5">
    <location>
        <begin position="191"/>
        <end position="215"/>
    </location>
</feature>
<evidence type="ECO:0000256" key="2">
    <source>
        <dbReference type="ARBA" id="ARBA00022692"/>
    </source>
</evidence>
<dbReference type="RefSeq" id="XP_051364872.1">
    <property type="nucleotide sequence ID" value="XM_051503228.1"/>
</dbReference>
<dbReference type="SUPFAM" id="SSF103473">
    <property type="entry name" value="MFS general substrate transporter"/>
    <property type="match status" value="2"/>
</dbReference>
<comment type="caution">
    <text evidence="6">The sequence shown here is derived from an EMBL/GenBank/DDBJ whole genome shotgun (WGS) entry which is preliminary data.</text>
</comment>
<keyword evidence="3 5" id="KW-1133">Transmembrane helix</keyword>
<evidence type="ECO:0000256" key="4">
    <source>
        <dbReference type="ARBA" id="ARBA00023136"/>
    </source>
</evidence>
<evidence type="ECO:0000313" key="7">
    <source>
        <dbReference type="Proteomes" id="UP001055219"/>
    </source>
</evidence>
<evidence type="ECO:0000256" key="3">
    <source>
        <dbReference type="ARBA" id="ARBA00022989"/>
    </source>
</evidence>
<keyword evidence="4 5" id="KW-0472">Membrane</keyword>
<feature type="transmembrane region" description="Helical" evidence="5">
    <location>
        <begin position="165"/>
        <end position="185"/>
    </location>
</feature>